<dbReference type="AlphaFoldDB" id="A0A7W7RBQ1"/>
<accession>A0A7W7RBQ1</accession>
<keyword evidence="3" id="KW-1185">Reference proteome</keyword>
<evidence type="ECO:0000256" key="1">
    <source>
        <dbReference type="SAM" id="MobiDB-lite"/>
    </source>
</evidence>
<proteinExistence type="predicted"/>
<gene>
    <name evidence="2" type="ORF">FHR34_008127</name>
</gene>
<sequence length="247" mass="27150">MQEILRTKVMTADELGAALSLSKGRVSQIKSGKSGPPVHRAFLGAGALIVALGGKVENRPKQDPLVAPVVAAEDFRTYERLRDLAGQLQLDADYEVIPPPGNVNLNRDDLVVICGPRLSPLIEQILESDRNLRFDKDEGGWHLEDRSDPDATVEHRSPMDASGESADVAYFARLPRPDGRGTFLYVAGIHAIGSAGVIHWLESGMAEAYQTLKTRRFSVLIRSTFDPETREITSSERITPFYRPEGS</sequence>
<name>A0A7W7RBQ1_KITKI</name>
<dbReference type="Proteomes" id="UP000540506">
    <property type="component" value="Unassembled WGS sequence"/>
</dbReference>
<reference evidence="2 3" key="1">
    <citation type="submission" date="2020-08" db="EMBL/GenBank/DDBJ databases">
        <title>Sequencing the genomes of 1000 actinobacteria strains.</title>
        <authorList>
            <person name="Klenk H.-P."/>
        </authorList>
    </citation>
    <scope>NUCLEOTIDE SEQUENCE [LARGE SCALE GENOMIC DNA]</scope>
    <source>
        <strain evidence="2 3">DSM 41654</strain>
    </source>
</reference>
<comment type="caution">
    <text evidence="2">The sequence shown here is derived from an EMBL/GenBank/DDBJ whole genome shotgun (WGS) entry which is preliminary data.</text>
</comment>
<dbReference type="RefSeq" id="WP_246562360.1">
    <property type="nucleotide sequence ID" value="NZ_JACHJV010000004.1"/>
</dbReference>
<organism evidence="2 3">
    <name type="scientific">Kitasatospora kifunensis</name>
    <name type="common">Streptomyces kifunensis</name>
    <dbReference type="NCBI Taxonomy" id="58351"/>
    <lineage>
        <taxon>Bacteria</taxon>
        <taxon>Bacillati</taxon>
        <taxon>Actinomycetota</taxon>
        <taxon>Actinomycetes</taxon>
        <taxon>Kitasatosporales</taxon>
        <taxon>Streptomycetaceae</taxon>
        <taxon>Kitasatospora</taxon>
    </lineage>
</organism>
<evidence type="ECO:0000313" key="3">
    <source>
        <dbReference type="Proteomes" id="UP000540506"/>
    </source>
</evidence>
<feature type="region of interest" description="Disordered" evidence="1">
    <location>
        <begin position="138"/>
        <end position="160"/>
    </location>
</feature>
<feature type="compositionally biased region" description="Basic and acidic residues" evidence="1">
    <location>
        <begin position="138"/>
        <end position="158"/>
    </location>
</feature>
<protein>
    <submittedName>
        <fullName evidence="2">Transcriptional regulator with XRE-family HTH domain</fullName>
    </submittedName>
</protein>
<dbReference type="EMBL" id="JACHJV010000004">
    <property type="protein sequence ID" value="MBB4929028.1"/>
    <property type="molecule type" value="Genomic_DNA"/>
</dbReference>
<evidence type="ECO:0000313" key="2">
    <source>
        <dbReference type="EMBL" id="MBB4929028.1"/>
    </source>
</evidence>